<gene>
    <name evidence="1" type="ORF">RUMHYD_01366</name>
</gene>
<reference evidence="1 2" key="2">
    <citation type="submission" date="2009-02" db="EMBL/GenBank/DDBJ databases">
        <title>Draft genome sequence of Blautia hydrogenotrophica DSM 10507 (Ruminococcus hydrogenotrophicus DSM 10507).</title>
        <authorList>
            <person name="Sudarsanam P."/>
            <person name="Ley R."/>
            <person name="Guruge J."/>
            <person name="Turnbaugh P.J."/>
            <person name="Mahowald M."/>
            <person name="Liep D."/>
            <person name="Gordon J."/>
        </authorList>
    </citation>
    <scope>NUCLEOTIDE SEQUENCE [LARGE SCALE GENOMIC DNA]</scope>
    <source>
        <strain evidence="2">DSM 10507 / JCM 14656 / S5a33</strain>
    </source>
</reference>
<protein>
    <submittedName>
        <fullName evidence="1">Uncharacterized protein</fullName>
    </submittedName>
</protein>
<keyword evidence="2" id="KW-1185">Reference proteome</keyword>
<evidence type="ECO:0000313" key="2">
    <source>
        <dbReference type="Proteomes" id="UP000003100"/>
    </source>
</evidence>
<comment type="caution">
    <text evidence="1">The sequence shown here is derived from an EMBL/GenBank/DDBJ whole genome shotgun (WGS) entry which is preliminary data.</text>
</comment>
<dbReference type="PATRIC" id="fig|476272.21.peg.2715"/>
<sequence length="233" mass="26602">MSLIIILLRSYKIPVYRTKKIDIYGIGSACIMIKKMVKTGVYAAILILTLAFVGCQNRNSKINPKRAADNDINSEFVYTQNNLKEPMELEMSTDGIVTLEVENLAKPDHTLPEEKSSFLSVLAKEDTDISVQYTYNTYGKEGALLCCDLKENNEMETKLEPLFSTYLSQFSEEHYKDTWLTTGLFLKKGENIFYLNGKDQTFPYCMALKITFLESEKIEKVILYPEEVSSSDK</sequence>
<proteinExistence type="predicted"/>
<reference evidence="1 2" key="1">
    <citation type="submission" date="2009-01" db="EMBL/GenBank/DDBJ databases">
        <authorList>
            <person name="Fulton L."/>
            <person name="Clifton S."/>
            <person name="Fulton B."/>
            <person name="Xu J."/>
            <person name="Minx P."/>
            <person name="Pepin K.H."/>
            <person name="Johnson M."/>
            <person name="Bhonagiri V."/>
            <person name="Nash W.E."/>
            <person name="Mardis E.R."/>
            <person name="Wilson R.K."/>
        </authorList>
    </citation>
    <scope>NUCLEOTIDE SEQUENCE [LARGE SCALE GENOMIC DNA]</scope>
    <source>
        <strain evidence="2">DSM 10507 / JCM 14656 / S5a33</strain>
    </source>
</reference>
<dbReference type="HOGENOM" id="CLU_1188084_0_0_9"/>
<accession>C0CKJ6</accession>
<evidence type="ECO:0000313" key="1">
    <source>
        <dbReference type="EMBL" id="EEG49686.1"/>
    </source>
</evidence>
<name>C0CKJ6_BLAHS</name>
<organism evidence="1 2">
    <name type="scientific">Blautia hydrogenotrophica (strain DSM 10507 / JCM 14656 / S5a33)</name>
    <name type="common">Ruminococcus hydrogenotrophicus</name>
    <dbReference type="NCBI Taxonomy" id="476272"/>
    <lineage>
        <taxon>Bacteria</taxon>
        <taxon>Bacillati</taxon>
        <taxon>Bacillota</taxon>
        <taxon>Clostridia</taxon>
        <taxon>Lachnospirales</taxon>
        <taxon>Lachnospiraceae</taxon>
        <taxon>Blautia</taxon>
    </lineage>
</organism>
<dbReference type="EMBL" id="ACBZ01000069">
    <property type="protein sequence ID" value="EEG49686.1"/>
    <property type="molecule type" value="Genomic_DNA"/>
</dbReference>
<dbReference type="AlphaFoldDB" id="C0CKJ6"/>
<dbReference type="Proteomes" id="UP000003100">
    <property type="component" value="Unassembled WGS sequence"/>
</dbReference>